<organism evidence="3 4">
    <name type="scientific">Mytilus galloprovincialis</name>
    <name type="common">Mediterranean mussel</name>
    <dbReference type="NCBI Taxonomy" id="29158"/>
    <lineage>
        <taxon>Eukaryota</taxon>
        <taxon>Metazoa</taxon>
        <taxon>Spiralia</taxon>
        <taxon>Lophotrochozoa</taxon>
        <taxon>Mollusca</taxon>
        <taxon>Bivalvia</taxon>
        <taxon>Autobranchia</taxon>
        <taxon>Pteriomorphia</taxon>
        <taxon>Mytilida</taxon>
        <taxon>Mytiloidea</taxon>
        <taxon>Mytilidae</taxon>
        <taxon>Mytilinae</taxon>
        <taxon>Mytilus</taxon>
    </lineage>
</organism>
<feature type="compositionally biased region" description="Low complexity" evidence="1">
    <location>
        <begin position="187"/>
        <end position="197"/>
    </location>
</feature>
<evidence type="ECO:0000313" key="3">
    <source>
        <dbReference type="EMBL" id="VDI40505.1"/>
    </source>
</evidence>
<feature type="compositionally biased region" description="Polar residues" evidence="1">
    <location>
        <begin position="175"/>
        <end position="186"/>
    </location>
</feature>
<feature type="compositionally biased region" description="Polar residues" evidence="1">
    <location>
        <begin position="202"/>
        <end position="217"/>
    </location>
</feature>
<gene>
    <name evidence="3" type="ORF">MGAL_10B086536</name>
</gene>
<keyword evidence="2" id="KW-0732">Signal</keyword>
<reference evidence="3" key="1">
    <citation type="submission" date="2018-11" db="EMBL/GenBank/DDBJ databases">
        <authorList>
            <person name="Alioto T."/>
            <person name="Alioto T."/>
        </authorList>
    </citation>
    <scope>NUCLEOTIDE SEQUENCE</scope>
</reference>
<feature type="compositionally biased region" description="Basic and acidic residues" evidence="1">
    <location>
        <begin position="220"/>
        <end position="242"/>
    </location>
</feature>
<feature type="compositionally biased region" description="Basic and acidic residues" evidence="1">
    <location>
        <begin position="504"/>
        <end position="522"/>
    </location>
</feature>
<comment type="caution">
    <text evidence="3">The sequence shown here is derived from an EMBL/GenBank/DDBJ whole genome shotgun (WGS) entry which is preliminary data.</text>
</comment>
<evidence type="ECO:0000256" key="2">
    <source>
        <dbReference type="SAM" id="SignalP"/>
    </source>
</evidence>
<name>A0A8B6EX70_MYTGA</name>
<feature type="compositionally biased region" description="Pro residues" evidence="1">
    <location>
        <begin position="367"/>
        <end position="380"/>
    </location>
</feature>
<feature type="compositionally biased region" description="Basic and acidic residues" evidence="1">
    <location>
        <begin position="339"/>
        <end position="356"/>
    </location>
</feature>
<evidence type="ECO:0000256" key="1">
    <source>
        <dbReference type="SAM" id="MobiDB-lite"/>
    </source>
</evidence>
<dbReference type="AlphaFoldDB" id="A0A8B6EX70"/>
<feature type="region of interest" description="Disordered" evidence="1">
    <location>
        <begin position="119"/>
        <end position="138"/>
    </location>
</feature>
<feature type="region of interest" description="Disordered" evidence="1">
    <location>
        <begin position="261"/>
        <end position="522"/>
    </location>
</feature>
<sequence length="522" mass="57147">MKLIVLLLIASVCEGRRAGFSKRGSHKFTGSCSFNLPCDVKDNSLYASVVFKRPAFVQMDQPFGIVKKELDSRMYMFKNNDRISEGNVDIPFTATHRGSINYDCDIIYYDCDDSIMPTTQTDDDSMRSTTIVSPDESEKHVQNVVAADIALPVKVPSGSSNAPLTMPPALDKSSQKLYGTSKPIDTSSPIISSNNQIPPKPTSKSTRLPTGSSTNIKVPSEGKNEKIKSTKEPIEELDNQNDKDFDSLVDTLKLASTNIATMTSSSSNNPIKPTTKNSLPNKSESVTKAMPPLSTEKATKSSPAPKPTDMPPMRHSKTSNMPPVKPLKTSDMPPMKPTKTSDKPLMESSKTSEKPQVKPLKTSDMPPVKPFKPSDMPPMKPSKTFNMPPVKPLKISDMPPMKPTKTSEKPPMKPLKTSEKPQVKPSISSEIPPVKPFKPSDMPPMKPSKTSEKPPAKPSKTSEKPPVKPSKTSDMPPMKPSKTSEMPPVKPFKPLDMQPMKPSKTSEKPPAKAFENIREATS</sequence>
<accession>A0A8B6EX70</accession>
<feature type="chain" id="PRO_5032511891" evidence="2">
    <location>
        <begin position="16"/>
        <end position="522"/>
    </location>
</feature>
<protein>
    <submittedName>
        <fullName evidence="3">Uncharacterized protein</fullName>
    </submittedName>
</protein>
<feature type="region of interest" description="Disordered" evidence="1">
    <location>
        <begin position="158"/>
        <end position="242"/>
    </location>
</feature>
<feature type="compositionally biased region" description="Basic and acidic residues" evidence="1">
    <location>
        <begin position="449"/>
        <end position="466"/>
    </location>
</feature>
<dbReference type="EMBL" id="UYJE01005812">
    <property type="protein sequence ID" value="VDI40505.1"/>
    <property type="molecule type" value="Genomic_DNA"/>
</dbReference>
<proteinExistence type="predicted"/>
<dbReference type="Proteomes" id="UP000596742">
    <property type="component" value="Unassembled WGS sequence"/>
</dbReference>
<dbReference type="OrthoDB" id="7873054at2759"/>
<keyword evidence="4" id="KW-1185">Reference proteome</keyword>
<feature type="signal peptide" evidence="2">
    <location>
        <begin position="1"/>
        <end position="15"/>
    </location>
</feature>
<feature type="compositionally biased region" description="Polar residues" evidence="1">
    <location>
        <begin position="261"/>
        <end position="286"/>
    </location>
</feature>
<evidence type="ECO:0000313" key="4">
    <source>
        <dbReference type="Proteomes" id="UP000596742"/>
    </source>
</evidence>
<feature type="compositionally biased region" description="Pro residues" evidence="1">
    <location>
        <begin position="433"/>
        <end position="446"/>
    </location>
</feature>
<feature type="compositionally biased region" description="Basic and acidic residues" evidence="1">
    <location>
        <begin position="405"/>
        <end position="422"/>
    </location>
</feature>